<dbReference type="AlphaFoldDB" id="A0AAN9KDE9"/>
<dbReference type="PANTHER" id="PTHR43096">
    <property type="entry name" value="DNAJ HOMOLOG 1, MITOCHONDRIAL-RELATED"/>
    <property type="match status" value="1"/>
</dbReference>
<dbReference type="PROSITE" id="PS00636">
    <property type="entry name" value="DNAJ_1"/>
    <property type="match status" value="1"/>
</dbReference>
<dbReference type="Gene3D" id="1.10.287.110">
    <property type="entry name" value="DnaJ domain"/>
    <property type="match status" value="1"/>
</dbReference>
<keyword evidence="8" id="KW-1133">Transmembrane helix</keyword>
<keyword evidence="4 6" id="KW-0862">Zinc</keyword>
<evidence type="ECO:0000256" key="7">
    <source>
        <dbReference type="SAM" id="MobiDB-lite"/>
    </source>
</evidence>
<dbReference type="InterPro" id="IPR036410">
    <property type="entry name" value="HSP_DnaJ_Cys-rich_dom_sf"/>
</dbReference>
<dbReference type="GO" id="GO:0031072">
    <property type="term" value="F:heat shock protein binding"/>
    <property type="evidence" value="ECO:0007669"/>
    <property type="project" value="InterPro"/>
</dbReference>
<evidence type="ECO:0000256" key="4">
    <source>
        <dbReference type="ARBA" id="ARBA00022833"/>
    </source>
</evidence>
<dbReference type="SMART" id="SM00271">
    <property type="entry name" value="DnaJ"/>
    <property type="match status" value="1"/>
</dbReference>
<dbReference type="InterPro" id="IPR002939">
    <property type="entry name" value="DnaJ_C"/>
</dbReference>
<dbReference type="InterPro" id="IPR012724">
    <property type="entry name" value="DnaJ"/>
</dbReference>
<reference evidence="11 12" key="1">
    <citation type="submission" date="2024-01" db="EMBL/GenBank/DDBJ databases">
        <title>The genomes of 5 underutilized Papilionoideae crops provide insights into root nodulation and disease resistanc.</title>
        <authorList>
            <person name="Jiang F."/>
        </authorList>
    </citation>
    <scope>NUCLEOTIDE SEQUENCE [LARGE SCALE GENOMIC DNA]</scope>
    <source>
        <strain evidence="11">LVBAO_FW01</strain>
        <tissue evidence="11">Leaves</tissue>
    </source>
</reference>
<dbReference type="GO" id="GO:0005524">
    <property type="term" value="F:ATP binding"/>
    <property type="evidence" value="ECO:0007669"/>
    <property type="project" value="InterPro"/>
</dbReference>
<name>A0AAN9KDE9_CANGL</name>
<dbReference type="SUPFAM" id="SSF46565">
    <property type="entry name" value="Chaperone J-domain"/>
    <property type="match status" value="1"/>
</dbReference>
<accession>A0AAN9KDE9</accession>
<evidence type="ECO:0000256" key="8">
    <source>
        <dbReference type="SAM" id="Phobius"/>
    </source>
</evidence>
<evidence type="ECO:0000256" key="2">
    <source>
        <dbReference type="ARBA" id="ARBA00022737"/>
    </source>
</evidence>
<feature type="transmembrane region" description="Helical" evidence="8">
    <location>
        <begin position="520"/>
        <end position="537"/>
    </location>
</feature>
<evidence type="ECO:0000256" key="5">
    <source>
        <dbReference type="ARBA" id="ARBA00023186"/>
    </source>
</evidence>
<keyword evidence="8" id="KW-0472">Membrane</keyword>
<dbReference type="Pfam" id="PF01556">
    <property type="entry name" value="DnaJ_C"/>
    <property type="match status" value="1"/>
</dbReference>
<dbReference type="EMBL" id="JAYMYQ010000008">
    <property type="protein sequence ID" value="KAK7314663.1"/>
    <property type="molecule type" value="Genomic_DNA"/>
</dbReference>
<keyword evidence="2" id="KW-0677">Repeat</keyword>
<dbReference type="FunFam" id="2.10.230.10:FF:000002">
    <property type="entry name" value="Molecular chaperone DnaJ"/>
    <property type="match status" value="1"/>
</dbReference>
<dbReference type="GO" id="GO:0042026">
    <property type="term" value="P:protein refolding"/>
    <property type="evidence" value="ECO:0007669"/>
    <property type="project" value="TreeGrafter"/>
</dbReference>
<evidence type="ECO:0000259" key="10">
    <source>
        <dbReference type="PROSITE" id="PS51188"/>
    </source>
</evidence>
<dbReference type="SUPFAM" id="SSF57938">
    <property type="entry name" value="DnaJ/Hsp40 cysteine-rich domain"/>
    <property type="match status" value="1"/>
</dbReference>
<keyword evidence="3 6" id="KW-0863">Zinc-finger</keyword>
<dbReference type="PRINTS" id="PR00625">
    <property type="entry name" value="JDOMAIN"/>
</dbReference>
<protein>
    <submittedName>
        <fullName evidence="11">Uncharacterized protein</fullName>
    </submittedName>
</protein>
<dbReference type="Proteomes" id="UP001367508">
    <property type="component" value="Unassembled WGS sequence"/>
</dbReference>
<feature type="zinc finger region" description="CR-type" evidence="6">
    <location>
        <begin position="214"/>
        <end position="296"/>
    </location>
</feature>
<keyword evidence="1 6" id="KW-0479">Metal-binding</keyword>
<sequence>MNQNPSSSMPLIHSIPPSHYAIATFNPLTSYSNASSSSSFFGSKLMHKMGHAQNPSFGFSITTNRNRSRAAVIRAKAGNDYYSTLNVSRNATLQEIKSSYRKLARKYHPDMNKNPGAEEKFKEISAAYEVLSDDEKRSLYDRFGESGLEGENGGSAGASGVDPFDLFDAFFGRSDGLFGDGDEGGINFNLRNNRKRGHDIQHDLHLSFEESIFGGEREIEVSCFQTCNKCDGTGAKSRDCIKQCANCGGRGGEMKNRRTPFGMISQLSTCSNCGGLGKIITAHCRKCVGSGQVQSKQTMEVAIPPGVNDGDTMQIRGQGNFDKKRGITGDLFVVLHVDEKQGIWREGLHLYTKINIDFTDAILGSVKKVETVEGLRDLQIPSGIQPGDSVKLSRLGVPDMNRPSVRGDHYFIVNVLIPKHISGTERVLVEQLASLRAPRKSDSMSSNDTGKPKGKFNEFVKRDPKGDESSKRTKNLDSLWRSIKNFLRGGQSRERFASISMDTSASLWRSGHQYHSLRDSYFAVFIITLIFASIVKSKHSVFQKRTQSFINRTQ</sequence>
<evidence type="ECO:0000256" key="6">
    <source>
        <dbReference type="PROSITE-ProRule" id="PRU00546"/>
    </source>
</evidence>
<dbReference type="FunFam" id="1.10.287.110:FF:000037">
    <property type="entry name" value="Chaperone protein dnaJ A6 chloroplastic"/>
    <property type="match status" value="1"/>
</dbReference>
<keyword evidence="5" id="KW-0143">Chaperone</keyword>
<evidence type="ECO:0000259" key="9">
    <source>
        <dbReference type="PROSITE" id="PS50076"/>
    </source>
</evidence>
<dbReference type="GO" id="GO:0051082">
    <property type="term" value="F:unfolded protein binding"/>
    <property type="evidence" value="ECO:0007669"/>
    <property type="project" value="InterPro"/>
</dbReference>
<dbReference type="InterPro" id="IPR008971">
    <property type="entry name" value="HSP40/DnaJ_pept-bd"/>
</dbReference>
<dbReference type="Gene3D" id="2.60.260.20">
    <property type="entry name" value="Urease metallochaperone UreE, N-terminal domain"/>
    <property type="match status" value="2"/>
</dbReference>
<dbReference type="CDD" id="cd06257">
    <property type="entry name" value="DnaJ"/>
    <property type="match status" value="1"/>
</dbReference>
<dbReference type="FunFam" id="2.60.260.20:FF:000025">
    <property type="entry name" value="Molecular chaperone Hsp40/DnaJ family protein"/>
    <property type="match status" value="1"/>
</dbReference>
<keyword evidence="8" id="KW-0812">Transmembrane</keyword>
<organism evidence="11 12">
    <name type="scientific">Canavalia gladiata</name>
    <name type="common">Sword bean</name>
    <name type="synonym">Dolichos gladiatus</name>
    <dbReference type="NCBI Taxonomy" id="3824"/>
    <lineage>
        <taxon>Eukaryota</taxon>
        <taxon>Viridiplantae</taxon>
        <taxon>Streptophyta</taxon>
        <taxon>Embryophyta</taxon>
        <taxon>Tracheophyta</taxon>
        <taxon>Spermatophyta</taxon>
        <taxon>Magnoliopsida</taxon>
        <taxon>eudicotyledons</taxon>
        <taxon>Gunneridae</taxon>
        <taxon>Pentapetalae</taxon>
        <taxon>rosids</taxon>
        <taxon>fabids</taxon>
        <taxon>Fabales</taxon>
        <taxon>Fabaceae</taxon>
        <taxon>Papilionoideae</taxon>
        <taxon>50 kb inversion clade</taxon>
        <taxon>NPAAA clade</taxon>
        <taxon>indigoferoid/millettioid clade</taxon>
        <taxon>Phaseoleae</taxon>
        <taxon>Canavalia</taxon>
    </lineage>
</organism>
<dbReference type="Pfam" id="PF00684">
    <property type="entry name" value="DnaJ_CXXCXGXG"/>
    <property type="match status" value="1"/>
</dbReference>
<dbReference type="GO" id="GO:0008270">
    <property type="term" value="F:zinc ion binding"/>
    <property type="evidence" value="ECO:0007669"/>
    <property type="project" value="UniProtKB-KW"/>
</dbReference>
<feature type="domain" description="CR-type" evidence="10">
    <location>
        <begin position="214"/>
        <end position="296"/>
    </location>
</feature>
<evidence type="ECO:0000313" key="12">
    <source>
        <dbReference type="Proteomes" id="UP001367508"/>
    </source>
</evidence>
<dbReference type="PROSITE" id="PS50076">
    <property type="entry name" value="DNAJ_2"/>
    <property type="match status" value="1"/>
</dbReference>
<evidence type="ECO:0000256" key="1">
    <source>
        <dbReference type="ARBA" id="ARBA00022723"/>
    </source>
</evidence>
<evidence type="ECO:0000313" key="11">
    <source>
        <dbReference type="EMBL" id="KAK7314663.1"/>
    </source>
</evidence>
<dbReference type="InterPro" id="IPR018253">
    <property type="entry name" value="DnaJ_domain_CS"/>
</dbReference>
<dbReference type="CDD" id="cd10747">
    <property type="entry name" value="DnaJ_C"/>
    <property type="match status" value="1"/>
</dbReference>
<dbReference type="Gene3D" id="2.10.230.10">
    <property type="entry name" value="Heat shock protein DnaJ, cysteine-rich domain"/>
    <property type="match status" value="1"/>
</dbReference>
<dbReference type="HAMAP" id="MF_01152">
    <property type="entry name" value="DnaJ"/>
    <property type="match status" value="1"/>
</dbReference>
<feature type="region of interest" description="Disordered" evidence="7">
    <location>
        <begin position="439"/>
        <end position="473"/>
    </location>
</feature>
<evidence type="ECO:0000256" key="3">
    <source>
        <dbReference type="ARBA" id="ARBA00022771"/>
    </source>
</evidence>
<feature type="compositionally biased region" description="Basic and acidic residues" evidence="7">
    <location>
        <begin position="455"/>
        <end position="473"/>
    </location>
</feature>
<feature type="domain" description="J" evidence="9">
    <location>
        <begin position="80"/>
        <end position="144"/>
    </location>
</feature>
<dbReference type="InterPro" id="IPR001623">
    <property type="entry name" value="DnaJ_domain"/>
</dbReference>
<gene>
    <name evidence="11" type="ORF">VNO77_33190</name>
</gene>
<dbReference type="GO" id="GO:0009535">
    <property type="term" value="C:chloroplast thylakoid membrane"/>
    <property type="evidence" value="ECO:0007669"/>
    <property type="project" value="TreeGrafter"/>
</dbReference>
<dbReference type="PROSITE" id="PS51188">
    <property type="entry name" value="ZF_CR"/>
    <property type="match status" value="1"/>
</dbReference>
<dbReference type="InterPro" id="IPR001305">
    <property type="entry name" value="HSP_DnaJ_Cys-rich_dom"/>
</dbReference>
<proteinExistence type="inferred from homology"/>
<keyword evidence="12" id="KW-1185">Reference proteome</keyword>
<dbReference type="PANTHER" id="PTHR43096:SF26">
    <property type="entry name" value="CR-TYPE DOMAIN-CONTAINING PROTEIN"/>
    <property type="match status" value="1"/>
</dbReference>
<dbReference type="SUPFAM" id="SSF49493">
    <property type="entry name" value="HSP40/DnaJ peptide-binding domain"/>
    <property type="match status" value="2"/>
</dbReference>
<dbReference type="InterPro" id="IPR036869">
    <property type="entry name" value="J_dom_sf"/>
</dbReference>
<comment type="caution">
    <text evidence="11">The sequence shown here is derived from an EMBL/GenBank/DDBJ whole genome shotgun (WGS) entry which is preliminary data.</text>
</comment>
<dbReference type="Pfam" id="PF00226">
    <property type="entry name" value="DnaJ"/>
    <property type="match status" value="1"/>
</dbReference>
<dbReference type="GO" id="GO:0009408">
    <property type="term" value="P:response to heat"/>
    <property type="evidence" value="ECO:0007669"/>
    <property type="project" value="InterPro"/>
</dbReference>